<keyword evidence="6" id="KW-1185">Reference proteome</keyword>
<dbReference type="InterPro" id="IPR013022">
    <property type="entry name" value="Xyl_isomerase-like_TIM-brl"/>
</dbReference>
<dbReference type="SUPFAM" id="SSF51658">
    <property type="entry name" value="Xylose isomerase-like"/>
    <property type="match status" value="1"/>
</dbReference>
<name>A0ABS4WVE9_9MICO</name>
<comment type="caution">
    <text evidence="5">The sequence shown here is derived from an EMBL/GenBank/DDBJ whole genome shotgun (WGS) entry which is preliminary data.</text>
</comment>
<reference evidence="5 6" key="1">
    <citation type="submission" date="2021-03" db="EMBL/GenBank/DDBJ databases">
        <title>Sequencing the genomes of 1000 actinobacteria strains.</title>
        <authorList>
            <person name="Klenk H.-P."/>
        </authorList>
    </citation>
    <scope>NUCLEOTIDE SEQUENCE [LARGE SCALE GENOMIC DNA]</scope>
    <source>
        <strain evidence="5 6">DSM 14566</strain>
    </source>
</reference>
<dbReference type="EC" id="5.3.1.22" evidence="5"/>
<dbReference type="PANTHER" id="PTHR43489:SF6">
    <property type="entry name" value="HYDROXYPYRUVATE ISOMERASE-RELATED"/>
    <property type="match status" value="1"/>
</dbReference>
<dbReference type="Pfam" id="PF01261">
    <property type="entry name" value="AP_endonuc_2"/>
    <property type="match status" value="1"/>
</dbReference>
<dbReference type="InterPro" id="IPR036237">
    <property type="entry name" value="Xyl_isomerase-like_sf"/>
</dbReference>
<dbReference type="PIRSF" id="PIRSF006241">
    <property type="entry name" value="HyI"/>
    <property type="match status" value="1"/>
</dbReference>
<keyword evidence="2" id="KW-0119">Carbohydrate metabolism</keyword>
<comment type="similarity">
    <text evidence="3">Belongs to the hyi family.</text>
</comment>
<dbReference type="PANTHER" id="PTHR43489">
    <property type="entry name" value="ISOMERASE"/>
    <property type="match status" value="1"/>
</dbReference>
<evidence type="ECO:0000256" key="1">
    <source>
        <dbReference type="ARBA" id="ARBA00023235"/>
    </source>
</evidence>
<dbReference type="RefSeq" id="WP_209897864.1">
    <property type="nucleotide sequence ID" value="NZ_BAAAJW010000006.1"/>
</dbReference>
<dbReference type="GO" id="GO:0008903">
    <property type="term" value="F:hydroxypyruvate isomerase activity"/>
    <property type="evidence" value="ECO:0007669"/>
    <property type="project" value="UniProtKB-EC"/>
</dbReference>
<evidence type="ECO:0000313" key="6">
    <source>
        <dbReference type="Proteomes" id="UP001519290"/>
    </source>
</evidence>
<evidence type="ECO:0000313" key="5">
    <source>
        <dbReference type="EMBL" id="MBP2380179.1"/>
    </source>
</evidence>
<evidence type="ECO:0000256" key="2">
    <source>
        <dbReference type="ARBA" id="ARBA00023277"/>
    </source>
</evidence>
<sequence length="259" mass="27589">MADLAFAANLTMLYTERPFLERFAAAAADGFAGAEFVSTEGQSPRAVAAAAQAAGLPVVLVNGPTGDWAAGERGIAALPGRDDDFAAELDRTAQVVGALDVPLVNILAGRLEESADVSAAESLLVERLLRAADRLEPLGARVTLEHVNVHDVTGYALPVPEDVERIRERAGRERVGLQLDVYHAAMQGLDPVAEIERRLPDIAHVQIADAPGRHEPGTGELDFPSVFAALRARGYTGWVSGEYVPRDGAGWLARARARR</sequence>
<feature type="domain" description="Xylose isomerase-like TIM barrel" evidence="4">
    <location>
        <begin position="23"/>
        <end position="246"/>
    </location>
</feature>
<dbReference type="Gene3D" id="3.20.20.150">
    <property type="entry name" value="Divalent-metal-dependent TIM barrel enzymes"/>
    <property type="match status" value="1"/>
</dbReference>
<accession>A0ABS4WVE9</accession>
<gene>
    <name evidence="5" type="ORF">JOF43_000136</name>
</gene>
<evidence type="ECO:0000256" key="3">
    <source>
        <dbReference type="PIRNR" id="PIRNR006241"/>
    </source>
</evidence>
<protein>
    <submittedName>
        <fullName evidence="5">Hydroxypyruvate isomerase</fullName>
        <ecNumber evidence="5">5.3.1.22</ecNumber>
    </submittedName>
</protein>
<evidence type="ECO:0000259" key="4">
    <source>
        <dbReference type="Pfam" id="PF01261"/>
    </source>
</evidence>
<proteinExistence type="inferred from homology"/>
<dbReference type="Proteomes" id="UP001519290">
    <property type="component" value="Unassembled WGS sequence"/>
</dbReference>
<keyword evidence="1 3" id="KW-0413">Isomerase</keyword>
<dbReference type="InterPro" id="IPR026040">
    <property type="entry name" value="HyI-like"/>
</dbReference>
<organism evidence="5 6">
    <name type="scientific">Brachybacterium sacelli</name>
    <dbReference type="NCBI Taxonomy" id="173364"/>
    <lineage>
        <taxon>Bacteria</taxon>
        <taxon>Bacillati</taxon>
        <taxon>Actinomycetota</taxon>
        <taxon>Actinomycetes</taxon>
        <taxon>Micrococcales</taxon>
        <taxon>Dermabacteraceae</taxon>
        <taxon>Brachybacterium</taxon>
    </lineage>
</organism>
<dbReference type="InterPro" id="IPR050417">
    <property type="entry name" value="Sugar_Epim/Isomerase"/>
</dbReference>
<dbReference type="EMBL" id="JAGIOD010000001">
    <property type="protein sequence ID" value="MBP2380179.1"/>
    <property type="molecule type" value="Genomic_DNA"/>
</dbReference>